<sequence>MDKIRILNLKIPAKHGAYEFEKDKEGLFELDIEMHTDLSVPGSSDDLKDTVNYDEAVSLITETFTEKEYNLIEAVGETICSRLLQQYPIQKVRIKIRKPHAPIMANLDTVEVELTREP</sequence>
<comment type="catalytic activity">
    <reaction evidence="1">
        <text>7,8-dihydroneopterin = 6-hydroxymethyl-7,8-dihydropterin + glycolaldehyde</text>
        <dbReference type="Rhea" id="RHEA:10540"/>
        <dbReference type="ChEBI" id="CHEBI:17001"/>
        <dbReference type="ChEBI" id="CHEBI:17071"/>
        <dbReference type="ChEBI" id="CHEBI:44841"/>
        <dbReference type="EC" id="4.1.2.25"/>
    </reaction>
</comment>
<dbReference type="AlphaFoldDB" id="A0A381YN17"/>
<keyword evidence="6" id="KW-0456">Lyase</keyword>
<evidence type="ECO:0000256" key="6">
    <source>
        <dbReference type="ARBA" id="ARBA00023239"/>
    </source>
</evidence>
<evidence type="ECO:0000256" key="2">
    <source>
        <dbReference type="ARBA" id="ARBA00005013"/>
    </source>
</evidence>
<evidence type="ECO:0000313" key="9">
    <source>
        <dbReference type="EMBL" id="SVA78428.1"/>
    </source>
</evidence>
<dbReference type="InterPro" id="IPR043133">
    <property type="entry name" value="GTP-CH-I_C/QueF"/>
</dbReference>
<evidence type="ECO:0000259" key="8">
    <source>
        <dbReference type="SMART" id="SM00905"/>
    </source>
</evidence>
<dbReference type="EC" id="4.1.2.25" evidence="4"/>
<dbReference type="GO" id="GO:0004150">
    <property type="term" value="F:dihydroneopterin aldolase activity"/>
    <property type="evidence" value="ECO:0007669"/>
    <property type="project" value="UniProtKB-EC"/>
</dbReference>
<evidence type="ECO:0000256" key="7">
    <source>
        <dbReference type="ARBA" id="ARBA00032903"/>
    </source>
</evidence>
<dbReference type="GO" id="GO:0046656">
    <property type="term" value="P:folic acid biosynthetic process"/>
    <property type="evidence" value="ECO:0007669"/>
    <property type="project" value="UniProtKB-KW"/>
</dbReference>
<dbReference type="PANTHER" id="PTHR42844:SF1">
    <property type="entry name" value="DIHYDRONEOPTERIN ALDOLASE 1-RELATED"/>
    <property type="match status" value="1"/>
</dbReference>
<comment type="similarity">
    <text evidence="3">Belongs to the DHNA family.</text>
</comment>
<proteinExistence type="inferred from homology"/>
<organism evidence="9">
    <name type="scientific">marine metagenome</name>
    <dbReference type="NCBI Taxonomy" id="408172"/>
    <lineage>
        <taxon>unclassified sequences</taxon>
        <taxon>metagenomes</taxon>
        <taxon>ecological metagenomes</taxon>
    </lineage>
</organism>
<dbReference type="Gene3D" id="3.30.1130.10">
    <property type="match status" value="1"/>
</dbReference>
<dbReference type="InterPro" id="IPR006156">
    <property type="entry name" value="Dihydroneopterin_aldolase"/>
</dbReference>
<reference evidence="9" key="1">
    <citation type="submission" date="2018-05" db="EMBL/GenBank/DDBJ databases">
        <authorList>
            <person name="Lanie J.A."/>
            <person name="Ng W.-L."/>
            <person name="Kazmierczak K.M."/>
            <person name="Andrzejewski T.M."/>
            <person name="Davidsen T.M."/>
            <person name="Wayne K.J."/>
            <person name="Tettelin H."/>
            <person name="Glass J.I."/>
            <person name="Rusch D."/>
            <person name="Podicherti R."/>
            <person name="Tsui H.-C.T."/>
            <person name="Winkler M.E."/>
        </authorList>
    </citation>
    <scope>NUCLEOTIDE SEQUENCE</scope>
</reference>
<feature type="domain" description="Dihydroneopterin aldolase/epimerase" evidence="8">
    <location>
        <begin position="4"/>
        <end position="116"/>
    </location>
</feature>
<name>A0A381YN17_9ZZZZ</name>
<gene>
    <name evidence="9" type="ORF">METZ01_LOCUS131282</name>
</gene>
<dbReference type="Pfam" id="PF02152">
    <property type="entry name" value="FolB"/>
    <property type="match status" value="1"/>
</dbReference>
<dbReference type="InterPro" id="IPR006157">
    <property type="entry name" value="FolB_dom"/>
</dbReference>
<dbReference type="NCBIfam" id="TIGR00525">
    <property type="entry name" value="folB"/>
    <property type="match status" value="1"/>
</dbReference>
<keyword evidence="5" id="KW-0289">Folate biosynthesis</keyword>
<dbReference type="NCBIfam" id="TIGR00526">
    <property type="entry name" value="folB_dom"/>
    <property type="match status" value="1"/>
</dbReference>
<evidence type="ECO:0000256" key="5">
    <source>
        <dbReference type="ARBA" id="ARBA00022909"/>
    </source>
</evidence>
<dbReference type="SUPFAM" id="SSF55620">
    <property type="entry name" value="Tetrahydrobiopterin biosynthesis enzymes-like"/>
    <property type="match status" value="1"/>
</dbReference>
<dbReference type="PANTHER" id="PTHR42844">
    <property type="entry name" value="DIHYDRONEOPTERIN ALDOLASE 1-RELATED"/>
    <property type="match status" value="1"/>
</dbReference>
<evidence type="ECO:0000256" key="1">
    <source>
        <dbReference type="ARBA" id="ARBA00001353"/>
    </source>
</evidence>
<dbReference type="GO" id="GO:0005737">
    <property type="term" value="C:cytoplasm"/>
    <property type="evidence" value="ECO:0007669"/>
    <property type="project" value="TreeGrafter"/>
</dbReference>
<dbReference type="EMBL" id="UINC01018632">
    <property type="protein sequence ID" value="SVA78428.1"/>
    <property type="molecule type" value="Genomic_DNA"/>
</dbReference>
<dbReference type="CDD" id="cd00534">
    <property type="entry name" value="DHNA_DHNTPE"/>
    <property type="match status" value="1"/>
</dbReference>
<protein>
    <recommendedName>
        <fullName evidence="4">dihydroneopterin aldolase</fullName>
        <ecNumber evidence="4">4.1.2.25</ecNumber>
    </recommendedName>
    <alternativeName>
        <fullName evidence="7">7,8-dihydroneopterin aldolase</fullName>
    </alternativeName>
</protein>
<comment type="pathway">
    <text evidence="2">Cofactor biosynthesis; tetrahydrofolate biosynthesis; 2-amino-4-hydroxy-6-hydroxymethyl-7,8-dihydropteridine diphosphate from 7,8-dihydroneopterin triphosphate: step 3/4.</text>
</comment>
<dbReference type="SMART" id="SM00905">
    <property type="entry name" value="FolB"/>
    <property type="match status" value="1"/>
</dbReference>
<evidence type="ECO:0000256" key="4">
    <source>
        <dbReference type="ARBA" id="ARBA00013043"/>
    </source>
</evidence>
<accession>A0A381YN17</accession>
<evidence type="ECO:0000256" key="3">
    <source>
        <dbReference type="ARBA" id="ARBA00005708"/>
    </source>
</evidence>